<dbReference type="InterPro" id="IPR027417">
    <property type="entry name" value="P-loop_NTPase"/>
</dbReference>
<organism evidence="1">
    <name type="scientific">Marseillevirus LCMAC102</name>
    <dbReference type="NCBI Taxonomy" id="2506603"/>
    <lineage>
        <taxon>Viruses</taxon>
        <taxon>Varidnaviria</taxon>
        <taxon>Bamfordvirae</taxon>
        <taxon>Nucleocytoviricota</taxon>
        <taxon>Megaviricetes</taxon>
        <taxon>Pimascovirales</taxon>
        <taxon>Pimascovirales incertae sedis</taxon>
        <taxon>Marseilleviridae</taxon>
    </lineage>
</organism>
<protein>
    <submittedName>
        <fullName evidence="1">Ankyrin repeat protein</fullName>
    </submittedName>
</protein>
<dbReference type="InterPro" id="IPR036770">
    <property type="entry name" value="Ankyrin_rpt-contain_sf"/>
</dbReference>
<dbReference type="InterPro" id="IPR002110">
    <property type="entry name" value="Ankyrin_rpt"/>
</dbReference>
<accession>A0A481YSG6</accession>
<dbReference type="EMBL" id="MK500334">
    <property type="protein sequence ID" value="QBK86213.1"/>
    <property type="molecule type" value="Genomic_DNA"/>
</dbReference>
<evidence type="ECO:0000313" key="1">
    <source>
        <dbReference type="EMBL" id="QBK86213.1"/>
    </source>
</evidence>
<dbReference type="SMART" id="SM00248">
    <property type="entry name" value="ANK"/>
    <property type="match status" value="2"/>
</dbReference>
<dbReference type="SUPFAM" id="SSF48403">
    <property type="entry name" value="Ankyrin repeat"/>
    <property type="match status" value="1"/>
</dbReference>
<gene>
    <name evidence="1" type="ORF">LCMAC102_00070</name>
</gene>
<dbReference type="Pfam" id="PF12796">
    <property type="entry name" value="Ank_2"/>
    <property type="match status" value="1"/>
</dbReference>
<proteinExistence type="predicted"/>
<reference evidence="1" key="1">
    <citation type="journal article" date="2019" name="MBio">
        <title>Virus Genomes from Deep Sea Sediments Expand the Ocean Megavirome and Support Independent Origins of Viral Gigantism.</title>
        <authorList>
            <person name="Backstrom D."/>
            <person name="Yutin N."/>
            <person name="Jorgensen S.L."/>
            <person name="Dharamshi J."/>
            <person name="Homa F."/>
            <person name="Zaremba-Niedwiedzka K."/>
            <person name="Spang A."/>
            <person name="Wolf Y.I."/>
            <person name="Koonin E.V."/>
            <person name="Ettema T.J."/>
        </authorList>
    </citation>
    <scope>NUCLEOTIDE SEQUENCE</scope>
</reference>
<sequence length="460" mass="52829">MTKRRFALDDMDLLPEFWPYALKKHHCNDIELLKRIAASPNNESLNIACEWGNYEIVKHLLHFSNVDPSANDNECLGIATKHGYLNIVKLLLDRVKPEVQNYIRIIREALQNGYSDYPNLLMKHMNIVNMGTASYPILYISPNSSRLRIYPASETVVGFDQDAEIICDKLYETIYNKQERTIVVITPKDGIPCGTGKTLFATMISHKYYKKTGTIQIKIDMKGSTENPLSDKEAKLIFFSVFSIYDIPDDDIDNVYEQVLNNVLVNGLLLLDDVKDLDQIETLIPNKITPCCVIITSRHDINMYDYSVNLGMLSTHQSIELLNMDGQDIKTLLNMASKLGNIPGLLVRMRTKHRSMPIEAKFLAMSTDIQSFFQHSYDLLSVQEKKCMCAVSLNFIEPFTVDEFKKQFLPLTLNLHDLIYNNFLTYDHNFINIHPIMRLFIKSKIKINLPFLNAITSVLR</sequence>
<dbReference type="SUPFAM" id="SSF52540">
    <property type="entry name" value="P-loop containing nucleoside triphosphate hydrolases"/>
    <property type="match status" value="1"/>
</dbReference>
<dbReference type="Gene3D" id="1.25.40.20">
    <property type="entry name" value="Ankyrin repeat-containing domain"/>
    <property type="match status" value="1"/>
</dbReference>
<dbReference type="Gene3D" id="3.40.50.300">
    <property type="entry name" value="P-loop containing nucleotide triphosphate hydrolases"/>
    <property type="match status" value="1"/>
</dbReference>
<name>A0A481YSG6_9VIRU</name>